<dbReference type="Proteomes" id="UP000567795">
    <property type="component" value="Unassembled WGS sequence"/>
</dbReference>
<dbReference type="GO" id="GO:0000976">
    <property type="term" value="F:transcription cis-regulatory region binding"/>
    <property type="evidence" value="ECO:0007669"/>
    <property type="project" value="TreeGrafter"/>
</dbReference>
<dbReference type="RefSeq" id="WP_179815851.1">
    <property type="nucleotide sequence ID" value="NZ_JACBZD010000001.1"/>
</dbReference>
<evidence type="ECO:0000256" key="2">
    <source>
        <dbReference type="ARBA" id="ARBA00023125"/>
    </source>
</evidence>
<evidence type="ECO:0000256" key="4">
    <source>
        <dbReference type="PROSITE-ProRule" id="PRU00335"/>
    </source>
</evidence>
<dbReference type="PANTHER" id="PTHR30055">
    <property type="entry name" value="HTH-TYPE TRANSCRIPTIONAL REGULATOR RUTR"/>
    <property type="match status" value="1"/>
</dbReference>
<sequence>MDRPMRSRRERLRAETIREIKSHALRQMAEGGPSAISLRAIARDMGMTAGAIYSYYDTRDDLISTLIGDVYTALADGYEAALASVPADDPAGRVLAVGESFRRWAVGHPEEFRLLYGDPAPGYQAPKGAAAVEAEHRACAVITGLVDAAWPRARHHWTDDDYTWDDFDPDFAAVVRATYPDLPPTGVALAMRVWGRMHGLVSLEVYGHIAPQVRDPAKLYRAELLDLMTTLRLTAPDARSA</sequence>
<dbReference type="PROSITE" id="PS50977">
    <property type="entry name" value="HTH_TETR_2"/>
    <property type="match status" value="1"/>
</dbReference>
<dbReference type="Gene3D" id="1.10.357.10">
    <property type="entry name" value="Tetracycline Repressor, domain 2"/>
    <property type="match status" value="1"/>
</dbReference>
<protein>
    <submittedName>
        <fullName evidence="6">AcrR family transcriptional regulator</fullName>
    </submittedName>
</protein>
<keyword evidence="3" id="KW-0804">Transcription</keyword>
<dbReference type="InterPro" id="IPR009057">
    <property type="entry name" value="Homeodomain-like_sf"/>
</dbReference>
<dbReference type="GO" id="GO:0003700">
    <property type="term" value="F:DNA-binding transcription factor activity"/>
    <property type="evidence" value="ECO:0007669"/>
    <property type="project" value="TreeGrafter"/>
</dbReference>
<comment type="caution">
    <text evidence="6">The sequence shown here is derived from an EMBL/GenBank/DDBJ whole genome shotgun (WGS) entry which is preliminary data.</text>
</comment>
<gene>
    <name evidence="6" type="ORF">FHU37_004382</name>
</gene>
<organism evidence="6 7">
    <name type="scientific">Allostreptomyces psammosilenae</name>
    <dbReference type="NCBI Taxonomy" id="1892865"/>
    <lineage>
        <taxon>Bacteria</taxon>
        <taxon>Bacillati</taxon>
        <taxon>Actinomycetota</taxon>
        <taxon>Actinomycetes</taxon>
        <taxon>Kitasatosporales</taxon>
        <taxon>Streptomycetaceae</taxon>
        <taxon>Allostreptomyces</taxon>
    </lineage>
</organism>
<dbReference type="InterPro" id="IPR050109">
    <property type="entry name" value="HTH-type_TetR-like_transc_reg"/>
</dbReference>
<name>A0A852ZZ63_9ACTN</name>
<feature type="domain" description="HTH tetR-type" evidence="5">
    <location>
        <begin position="14"/>
        <end position="74"/>
    </location>
</feature>
<dbReference type="PANTHER" id="PTHR30055:SF243">
    <property type="entry name" value="HTH-TYPE TRANSCRIPTIONAL REGULATOR RV1816"/>
    <property type="match status" value="1"/>
</dbReference>
<feature type="DNA-binding region" description="H-T-H motif" evidence="4">
    <location>
        <begin position="37"/>
        <end position="56"/>
    </location>
</feature>
<proteinExistence type="predicted"/>
<keyword evidence="1" id="KW-0805">Transcription regulation</keyword>
<dbReference type="Pfam" id="PF00440">
    <property type="entry name" value="TetR_N"/>
    <property type="match status" value="1"/>
</dbReference>
<reference evidence="6 7" key="1">
    <citation type="submission" date="2020-07" db="EMBL/GenBank/DDBJ databases">
        <title>Sequencing the genomes of 1000 actinobacteria strains.</title>
        <authorList>
            <person name="Klenk H.-P."/>
        </authorList>
    </citation>
    <scope>NUCLEOTIDE SEQUENCE [LARGE SCALE GENOMIC DNA]</scope>
    <source>
        <strain evidence="6 7">DSM 42178</strain>
    </source>
</reference>
<dbReference type="SUPFAM" id="SSF48498">
    <property type="entry name" value="Tetracyclin repressor-like, C-terminal domain"/>
    <property type="match status" value="1"/>
</dbReference>
<accession>A0A852ZZ63</accession>
<evidence type="ECO:0000313" key="7">
    <source>
        <dbReference type="Proteomes" id="UP000567795"/>
    </source>
</evidence>
<keyword evidence="7" id="KW-1185">Reference proteome</keyword>
<dbReference type="InterPro" id="IPR001647">
    <property type="entry name" value="HTH_TetR"/>
</dbReference>
<dbReference type="InterPro" id="IPR025996">
    <property type="entry name" value="MT1864/Rv1816-like_C"/>
</dbReference>
<evidence type="ECO:0000259" key="5">
    <source>
        <dbReference type="PROSITE" id="PS50977"/>
    </source>
</evidence>
<dbReference type="EMBL" id="JACBZD010000001">
    <property type="protein sequence ID" value="NYI07439.1"/>
    <property type="molecule type" value="Genomic_DNA"/>
</dbReference>
<keyword evidence="2 4" id="KW-0238">DNA-binding</keyword>
<evidence type="ECO:0000313" key="6">
    <source>
        <dbReference type="EMBL" id="NYI07439.1"/>
    </source>
</evidence>
<evidence type="ECO:0000256" key="1">
    <source>
        <dbReference type="ARBA" id="ARBA00023015"/>
    </source>
</evidence>
<dbReference type="AlphaFoldDB" id="A0A852ZZ63"/>
<dbReference type="Pfam" id="PF13305">
    <property type="entry name" value="TetR_C_33"/>
    <property type="match status" value="1"/>
</dbReference>
<dbReference type="InterPro" id="IPR036271">
    <property type="entry name" value="Tet_transcr_reg_TetR-rel_C_sf"/>
</dbReference>
<dbReference type="SUPFAM" id="SSF46689">
    <property type="entry name" value="Homeodomain-like"/>
    <property type="match status" value="1"/>
</dbReference>
<evidence type="ECO:0000256" key="3">
    <source>
        <dbReference type="ARBA" id="ARBA00023163"/>
    </source>
</evidence>